<name>A0A1E4SLC8_9ASCO</name>
<evidence type="ECO:0000256" key="3">
    <source>
        <dbReference type="ARBA" id="ARBA00023274"/>
    </source>
</evidence>
<dbReference type="FunFam" id="1.10.8.50:FF:000001">
    <property type="entry name" value="30S ribosomal protein S13"/>
    <property type="match status" value="1"/>
</dbReference>
<proteinExistence type="inferred from homology"/>
<dbReference type="SUPFAM" id="SSF46946">
    <property type="entry name" value="S13-like H2TH domain"/>
    <property type="match status" value="1"/>
</dbReference>
<dbReference type="GO" id="GO:0003723">
    <property type="term" value="F:RNA binding"/>
    <property type="evidence" value="ECO:0007669"/>
    <property type="project" value="InterPro"/>
</dbReference>
<dbReference type="PROSITE" id="PS50159">
    <property type="entry name" value="RIBOSOMAL_S13_2"/>
    <property type="match status" value="1"/>
</dbReference>
<dbReference type="Gene3D" id="4.10.910.10">
    <property type="entry name" value="30s ribosomal protein s13, domain 2"/>
    <property type="match status" value="1"/>
</dbReference>
<dbReference type="EMBL" id="KV453911">
    <property type="protein sequence ID" value="ODV80304.1"/>
    <property type="molecule type" value="Genomic_DNA"/>
</dbReference>
<dbReference type="InterPro" id="IPR027437">
    <property type="entry name" value="Rbsml_uS13_C"/>
</dbReference>
<gene>
    <name evidence="7" type="ORF">CANTADRAFT_65132</name>
</gene>
<dbReference type="Pfam" id="PF00416">
    <property type="entry name" value="Ribosomal_S13"/>
    <property type="match status" value="1"/>
</dbReference>
<dbReference type="Proteomes" id="UP000094285">
    <property type="component" value="Unassembled WGS sequence"/>
</dbReference>
<protein>
    <recommendedName>
        <fullName evidence="4">Small ribosomal subunit protein uS13m</fullName>
    </recommendedName>
</protein>
<keyword evidence="3 5" id="KW-0687">Ribonucleoprotein</keyword>
<evidence type="ECO:0000256" key="6">
    <source>
        <dbReference type="SAM" id="MobiDB-lite"/>
    </source>
</evidence>
<reference evidence="8" key="1">
    <citation type="submission" date="2016-05" db="EMBL/GenBank/DDBJ databases">
        <title>Comparative genomics of biotechnologically important yeasts.</title>
        <authorList>
            <consortium name="DOE Joint Genome Institute"/>
            <person name="Riley R."/>
            <person name="Haridas S."/>
            <person name="Wolfe K.H."/>
            <person name="Lopes M.R."/>
            <person name="Hittinger C.T."/>
            <person name="Goker M."/>
            <person name="Salamov A."/>
            <person name="Wisecaver J."/>
            <person name="Long T.M."/>
            <person name="Aerts A.L."/>
            <person name="Barry K."/>
            <person name="Choi C."/>
            <person name="Clum A."/>
            <person name="Coughlan A.Y."/>
            <person name="Deshpande S."/>
            <person name="Douglass A.P."/>
            <person name="Hanson S.J."/>
            <person name="Klenk H.-P."/>
            <person name="Labutti K."/>
            <person name="Lapidus A."/>
            <person name="Lindquist E."/>
            <person name="Lipzen A."/>
            <person name="Meier-Kolthoff J.P."/>
            <person name="Ohm R.A."/>
            <person name="Otillar R.P."/>
            <person name="Pangilinan J."/>
            <person name="Peng Y."/>
            <person name="Rokas A."/>
            <person name="Rosa C.A."/>
            <person name="Scheuner C."/>
            <person name="Sibirny A.A."/>
            <person name="Slot J.C."/>
            <person name="Stielow J.B."/>
            <person name="Sun H."/>
            <person name="Kurtzman C.P."/>
            <person name="Blackwell M."/>
            <person name="Grigoriev I.V."/>
            <person name="Jeffries T.W."/>
        </authorList>
    </citation>
    <scope>NUCLEOTIDE SEQUENCE [LARGE SCALE GENOMIC DNA]</scope>
    <source>
        <strain evidence="8">NRRL Y-17324</strain>
    </source>
</reference>
<evidence type="ECO:0000256" key="5">
    <source>
        <dbReference type="RuleBase" id="RU003830"/>
    </source>
</evidence>
<feature type="compositionally biased region" description="Polar residues" evidence="6">
    <location>
        <begin position="103"/>
        <end position="112"/>
    </location>
</feature>
<keyword evidence="2 5" id="KW-0689">Ribosomal protein</keyword>
<dbReference type="InterPro" id="IPR018269">
    <property type="entry name" value="Ribosomal_uS13_CS"/>
</dbReference>
<evidence type="ECO:0000313" key="8">
    <source>
        <dbReference type="Proteomes" id="UP000094285"/>
    </source>
</evidence>
<dbReference type="OrthoDB" id="525520at2759"/>
<dbReference type="PIRSF" id="PIRSF002134">
    <property type="entry name" value="Ribosomal_S13"/>
    <property type="match status" value="1"/>
</dbReference>
<dbReference type="PANTHER" id="PTHR10871:SF1">
    <property type="entry name" value="SMALL RIBOSOMAL SUBUNIT PROTEIN US13M"/>
    <property type="match status" value="1"/>
</dbReference>
<dbReference type="STRING" id="984487.A0A1E4SLC8"/>
<dbReference type="PANTHER" id="PTHR10871">
    <property type="entry name" value="30S RIBOSOMAL PROTEIN S13/40S RIBOSOMAL PROTEIN S18"/>
    <property type="match status" value="1"/>
</dbReference>
<dbReference type="AlphaFoldDB" id="A0A1E4SLC8"/>
<feature type="region of interest" description="Disordered" evidence="6">
    <location>
        <begin position="92"/>
        <end position="122"/>
    </location>
</feature>
<feature type="compositionally biased region" description="Basic residues" evidence="6">
    <location>
        <begin position="113"/>
        <end position="122"/>
    </location>
</feature>
<dbReference type="Gene3D" id="1.10.8.50">
    <property type="match status" value="1"/>
</dbReference>
<dbReference type="RefSeq" id="XP_020065426.1">
    <property type="nucleotide sequence ID" value="XM_020210906.1"/>
</dbReference>
<organism evidence="7 8">
    <name type="scientific">Suhomyces tanzawaensis NRRL Y-17324</name>
    <dbReference type="NCBI Taxonomy" id="984487"/>
    <lineage>
        <taxon>Eukaryota</taxon>
        <taxon>Fungi</taxon>
        <taxon>Dikarya</taxon>
        <taxon>Ascomycota</taxon>
        <taxon>Saccharomycotina</taxon>
        <taxon>Pichiomycetes</taxon>
        <taxon>Debaryomycetaceae</taxon>
        <taxon>Suhomyces</taxon>
    </lineage>
</organism>
<evidence type="ECO:0000256" key="4">
    <source>
        <dbReference type="ARBA" id="ARBA00040757"/>
    </source>
</evidence>
<evidence type="ECO:0000256" key="1">
    <source>
        <dbReference type="ARBA" id="ARBA00008080"/>
    </source>
</evidence>
<dbReference type="GeneID" id="30985042"/>
<evidence type="ECO:0000256" key="2">
    <source>
        <dbReference type="ARBA" id="ARBA00022980"/>
    </source>
</evidence>
<keyword evidence="8" id="KW-1185">Reference proteome</keyword>
<dbReference type="GO" id="GO:0005777">
    <property type="term" value="C:peroxisome"/>
    <property type="evidence" value="ECO:0007669"/>
    <property type="project" value="EnsemblFungi"/>
</dbReference>
<sequence length="122" mass="13816">MAVHIFGKHVKHNSLVSHGLKKAIFGIGYHTAERICAKVGLYPQMRMNQLSEPQIMDLNKEVSEMMVEGQLKQKINNDIQLKRDTGSYAGYRHANSLPVRGQGTRSNGQTAKRLNKIPRYKI</sequence>
<dbReference type="GO" id="GO:0006412">
    <property type="term" value="P:translation"/>
    <property type="evidence" value="ECO:0007669"/>
    <property type="project" value="InterPro"/>
</dbReference>
<dbReference type="GO" id="GO:0005763">
    <property type="term" value="C:mitochondrial small ribosomal subunit"/>
    <property type="evidence" value="ECO:0007669"/>
    <property type="project" value="EnsemblFungi"/>
</dbReference>
<dbReference type="InterPro" id="IPR001892">
    <property type="entry name" value="Ribosomal_uS13"/>
</dbReference>
<dbReference type="PROSITE" id="PS00646">
    <property type="entry name" value="RIBOSOMAL_S13_1"/>
    <property type="match status" value="1"/>
</dbReference>
<dbReference type="InterPro" id="IPR010979">
    <property type="entry name" value="Ribosomal_uS13-like_H2TH"/>
</dbReference>
<dbReference type="GO" id="GO:0003735">
    <property type="term" value="F:structural constituent of ribosome"/>
    <property type="evidence" value="ECO:0007669"/>
    <property type="project" value="EnsemblFungi"/>
</dbReference>
<accession>A0A1E4SLC8</accession>
<comment type="similarity">
    <text evidence="1 5">Belongs to the universal ribosomal protein uS13 family.</text>
</comment>
<evidence type="ECO:0000313" key="7">
    <source>
        <dbReference type="EMBL" id="ODV80304.1"/>
    </source>
</evidence>